<sequence>MTGCNRRMALAALGLLVCSTVQAQDWPSKPATIVVPWPPGGPSDTVARPMSKGLTDALGKPFVVDNRGGAGGNIGSAAVAKATPDGSMLLITSSAPIVINQHVYKKMPFEAQKDLAPVTNLLRVPLVLAVHPSVPASNLKELVAHIQSAAGKFQYASSGNGTPQHMTGELFKMTAKLDMTHVPYKGSATAINDVLAGHAPMMFDSTVAILPHIKAGKLKAIAVTGAKRSSQLPDVPTFAEAGMPGVESYAWYGMFAPAKTPKDVIAKINAEALKVMKGAEYQHVLKETGSEFVGDTPENFAAFVKAESEKWGKVAKATGATVD</sequence>
<evidence type="ECO:0000256" key="1">
    <source>
        <dbReference type="ARBA" id="ARBA00006987"/>
    </source>
</evidence>
<dbReference type="SUPFAM" id="SSF53850">
    <property type="entry name" value="Periplasmic binding protein-like II"/>
    <property type="match status" value="1"/>
</dbReference>
<dbReference type="CDD" id="cd13578">
    <property type="entry name" value="PBP2_Bug27"/>
    <property type="match status" value="1"/>
</dbReference>
<dbReference type="EMBL" id="JAXOJX010000049">
    <property type="protein sequence ID" value="MDZ5459706.1"/>
    <property type="molecule type" value="Genomic_DNA"/>
</dbReference>
<protein>
    <submittedName>
        <fullName evidence="3">Tripartite tricarboxylate transporter substrate binding protein</fullName>
    </submittedName>
</protein>
<gene>
    <name evidence="3" type="ORF">SM757_24305</name>
</gene>
<keyword evidence="4" id="KW-1185">Reference proteome</keyword>
<reference evidence="3 4" key="1">
    <citation type="submission" date="2023-11" db="EMBL/GenBank/DDBJ databases">
        <title>Draft genome of Azohydromonas lata strain H1 (DSM1123), a polyhydroxyalkanoate producer.</title>
        <authorList>
            <person name="Traversa D."/>
            <person name="D'Addabbo P."/>
            <person name="Pazzani C."/>
            <person name="Manzari C."/>
            <person name="Chiara M."/>
            <person name="Scrascia M."/>
        </authorList>
    </citation>
    <scope>NUCLEOTIDE SEQUENCE [LARGE SCALE GENOMIC DNA]</scope>
    <source>
        <strain evidence="3 4">H1</strain>
    </source>
</reference>
<proteinExistence type="inferred from homology"/>
<dbReference type="RefSeq" id="WP_322467375.1">
    <property type="nucleotide sequence ID" value="NZ_JAXOJX010000049.1"/>
</dbReference>
<dbReference type="Pfam" id="PF03401">
    <property type="entry name" value="TctC"/>
    <property type="match status" value="1"/>
</dbReference>
<evidence type="ECO:0000313" key="3">
    <source>
        <dbReference type="EMBL" id="MDZ5459706.1"/>
    </source>
</evidence>
<dbReference type="InterPro" id="IPR042100">
    <property type="entry name" value="Bug_dom1"/>
</dbReference>
<dbReference type="InterPro" id="IPR005064">
    <property type="entry name" value="BUG"/>
</dbReference>
<keyword evidence="2" id="KW-0732">Signal</keyword>
<organism evidence="3 4">
    <name type="scientific">Azohydromonas lata</name>
    <dbReference type="NCBI Taxonomy" id="45677"/>
    <lineage>
        <taxon>Bacteria</taxon>
        <taxon>Pseudomonadati</taxon>
        <taxon>Pseudomonadota</taxon>
        <taxon>Betaproteobacteria</taxon>
        <taxon>Burkholderiales</taxon>
        <taxon>Sphaerotilaceae</taxon>
        <taxon>Azohydromonas</taxon>
    </lineage>
</organism>
<dbReference type="PANTHER" id="PTHR42928">
    <property type="entry name" value="TRICARBOXYLATE-BINDING PROTEIN"/>
    <property type="match status" value="1"/>
</dbReference>
<feature type="signal peptide" evidence="2">
    <location>
        <begin position="1"/>
        <end position="23"/>
    </location>
</feature>
<dbReference type="PIRSF" id="PIRSF017082">
    <property type="entry name" value="YflP"/>
    <property type="match status" value="1"/>
</dbReference>
<dbReference type="PANTHER" id="PTHR42928:SF5">
    <property type="entry name" value="BLR1237 PROTEIN"/>
    <property type="match status" value="1"/>
</dbReference>
<dbReference type="Gene3D" id="3.40.190.10">
    <property type="entry name" value="Periplasmic binding protein-like II"/>
    <property type="match status" value="1"/>
</dbReference>
<comment type="caution">
    <text evidence="3">The sequence shown here is derived from an EMBL/GenBank/DDBJ whole genome shotgun (WGS) entry which is preliminary data.</text>
</comment>
<dbReference type="Gene3D" id="3.40.190.150">
    <property type="entry name" value="Bordetella uptake gene, domain 1"/>
    <property type="match status" value="1"/>
</dbReference>
<dbReference type="Proteomes" id="UP001293718">
    <property type="component" value="Unassembled WGS sequence"/>
</dbReference>
<evidence type="ECO:0000313" key="4">
    <source>
        <dbReference type="Proteomes" id="UP001293718"/>
    </source>
</evidence>
<feature type="chain" id="PRO_5046354610" evidence="2">
    <location>
        <begin position="24"/>
        <end position="323"/>
    </location>
</feature>
<accession>A0ABU5ILG5</accession>
<comment type="similarity">
    <text evidence="1">Belongs to the UPF0065 (bug) family.</text>
</comment>
<name>A0ABU5ILG5_9BURK</name>
<evidence type="ECO:0000256" key="2">
    <source>
        <dbReference type="SAM" id="SignalP"/>
    </source>
</evidence>